<accession>A0AA39ZFX9</accession>
<evidence type="ECO:0000313" key="3">
    <source>
        <dbReference type="Proteomes" id="UP001174997"/>
    </source>
</evidence>
<evidence type="ECO:0000259" key="1">
    <source>
        <dbReference type="Pfam" id="PF00656"/>
    </source>
</evidence>
<dbReference type="InterPro" id="IPR011009">
    <property type="entry name" value="Kinase-like_dom_sf"/>
</dbReference>
<dbReference type="Pfam" id="PF00656">
    <property type="entry name" value="Peptidase_C14"/>
    <property type="match status" value="1"/>
</dbReference>
<dbReference type="GO" id="GO:0006508">
    <property type="term" value="P:proteolysis"/>
    <property type="evidence" value="ECO:0007669"/>
    <property type="project" value="InterPro"/>
</dbReference>
<dbReference type="Gene3D" id="3.40.50.1460">
    <property type="match status" value="1"/>
</dbReference>
<dbReference type="InterPro" id="IPR011600">
    <property type="entry name" value="Pept_C14_caspase"/>
</dbReference>
<dbReference type="EMBL" id="JAULSY010000033">
    <property type="protein sequence ID" value="KAK0670323.1"/>
    <property type="molecule type" value="Genomic_DNA"/>
</dbReference>
<organism evidence="2 3">
    <name type="scientific">Cercophora samala</name>
    <dbReference type="NCBI Taxonomy" id="330535"/>
    <lineage>
        <taxon>Eukaryota</taxon>
        <taxon>Fungi</taxon>
        <taxon>Dikarya</taxon>
        <taxon>Ascomycota</taxon>
        <taxon>Pezizomycotina</taxon>
        <taxon>Sordariomycetes</taxon>
        <taxon>Sordariomycetidae</taxon>
        <taxon>Sordariales</taxon>
        <taxon>Lasiosphaeriaceae</taxon>
        <taxon>Cercophora</taxon>
    </lineage>
</organism>
<evidence type="ECO:0000313" key="2">
    <source>
        <dbReference type="EMBL" id="KAK0670323.1"/>
    </source>
</evidence>
<dbReference type="PANTHER" id="PTHR37542">
    <property type="entry name" value="HELO DOMAIN-CONTAINING PROTEIN-RELATED"/>
    <property type="match status" value="1"/>
</dbReference>
<reference evidence="2" key="1">
    <citation type="submission" date="2023-06" db="EMBL/GenBank/DDBJ databases">
        <title>Genome-scale phylogeny and comparative genomics of the fungal order Sordariales.</title>
        <authorList>
            <consortium name="Lawrence Berkeley National Laboratory"/>
            <person name="Hensen N."/>
            <person name="Bonometti L."/>
            <person name="Westerberg I."/>
            <person name="Brannstrom I.O."/>
            <person name="Guillou S."/>
            <person name="Cros-Aarteil S."/>
            <person name="Calhoun S."/>
            <person name="Haridas S."/>
            <person name="Kuo A."/>
            <person name="Mondo S."/>
            <person name="Pangilinan J."/>
            <person name="Riley R."/>
            <person name="Labutti K."/>
            <person name="Andreopoulos B."/>
            <person name="Lipzen A."/>
            <person name="Chen C."/>
            <person name="Yanf M."/>
            <person name="Daum C."/>
            <person name="Ng V."/>
            <person name="Clum A."/>
            <person name="Steindorff A."/>
            <person name="Ohm R."/>
            <person name="Martin F."/>
            <person name="Silar P."/>
            <person name="Natvig D."/>
            <person name="Lalanne C."/>
            <person name="Gautier V."/>
            <person name="Ament-Velasquez S.L."/>
            <person name="Kruys A."/>
            <person name="Hutchinson M.I."/>
            <person name="Powell A.J."/>
            <person name="Barry K."/>
            <person name="Miller A.N."/>
            <person name="Grigoriev I.V."/>
            <person name="Debuchy R."/>
            <person name="Gladieux P."/>
            <person name="Thoren M.H."/>
            <person name="Johannesson H."/>
        </authorList>
    </citation>
    <scope>NUCLEOTIDE SEQUENCE</scope>
    <source>
        <strain evidence="2">CBS 307.81</strain>
    </source>
</reference>
<name>A0AA39ZFX9_9PEZI</name>
<dbReference type="Gene3D" id="1.10.510.10">
    <property type="entry name" value="Transferase(Phosphotransferase) domain 1"/>
    <property type="match status" value="1"/>
</dbReference>
<feature type="domain" description="Peptidase C14 caspase" evidence="1">
    <location>
        <begin position="49"/>
        <end position="193"/>
    </location>
</feature>
<dbReference type="GO" id="GO:0004197">
    <property type="term" value="F:cysteine-type endopeptidase activity"/>
    <property type="evidence" value="ECO:0007669"/>
    <property type="project" value="InterPro"/>
</dbReference>
<comment type="caution">
    <text evidence="2">The sequence shown here is derived from an EMBL/GenBank/DDBJ whole genome shotgun (WGS) entry which is preliminary data.</text>
</comment>
<dbReference type="PANTHER" id="PTHR37542:SF3">
    <property type="entry name" value="PRION-INHIBITION AND PROPAGATION HELO DOMAIN-CONTAINING PROTEIN"/>
    <property type="match status" value="1"/>
</dbReference>
<gene>
    <name evidence="2" type="ORF">QBC41DRAFT_96514</name>
</gene>
<dbReference type="SUPFAM" id="SSF56112">
    <property type="entry name" value="Protein kinase-like (PK-like)"/>
    <property type="match status" value="1"/>
</dbReference>
<proteinExistence type="predicted"/>
<sequence length="716" mass="80315">MAATNQSSDWLSNLNQDLETTVRYHGYAKVTTLVTYWEDGHPGFVEEGNDVAAMFRNTFNFDVTTFAIPSSDSYPALLKVVLECMTAKAPGPALFIVHYGGHGDRNDDRHNQEERRSVWAAHAQGGPTVKWYKIQDQIKEVRSETDMLLILDCCFAAQAGRGSDDSSGRLEILAAAAMGVKTPLPGPKSFTAAVIRNMKRSVAQDGFVVISELQYRLTKREEGLFTTPIYIGLTGGRSIRLEPINPNDEQPTNISEAKIFLQLLIKVKDELTDKNTKKISQWIKTSEVPNIVSGLELTFARTEQICKAVEDIRQGDKLFTRHVKTVDKDEILAAWNQVVSLVQEYHSLRQLQLGSNKQQQHQVGHFLEDLAHGTGDVLELLERYILTGPALEEDEALEVMINDDTLQALGLTGPLQLVKIARQDISLEAITTAPSDTVIQEKKTYGPYLDPRDIPVVEKRISVLANMLKAADSQDFRALRCIGWSPEPLEHCYILNFEVPHGIDNQKYVTLQHVIQKTKGSDRPSLDERLGLAFTLAKAVENWHLVGWLHQGISSFNIIFFRKPGTRRIEYSEPYLHGFEFARPGSDPSIGRAVDSIEFNVYRHPDRQGTVQRGHLVKHDIYSLGVVLLEIGLWQSALEIVRKLPSKSSGLEIQSYLMKQCDERLAHFAGESYQNVVATCFKSSYEVELDDAFGSRSAKSFHEKVVVKLSTGIRPL</sequence>
<dbReference type="Proteomes" id="UP001174997">
    <property type="component" value="Unassembled WGS sequence"/>
</dbReference>
<protein>
    <recommendedName>
        <fullName evidence="1">Peptidase C14 caspase domain-containing protein</fullName>
    </recommendedName>
</protein>
<dbReference type="AlphaFoldDB" id="A0AA39ZFX9"/>
<keyword evidence="3" id="KW-1185">Reference proteome</keyword>